<comment type="caution">
    <text evidence="4">The sequence shown here is derived from an EMBL/GenBank/DDBJ whole genome shotgun (WGS) entry which is preliminary data.</text>
</comment>
<dbReference type="InterPro" id="IPR003690">
    <property type="entry name" value="MTERF"/>
</dbReference>
<accession>A0AAP0GN62</accession>
<keyword evidence="2" id="KW-0806">Transcription termination</keyword>
<dbReference type="Pfam" id="PF02536">
    <property type="entry name" value="mTERF"/>
    <property type="match status" value="1"/>
</dbReference>
<dbReference type="AlphaFoldDB" id="A0AAP0GN62"/>
<dbReference type="GO" id="GO:0006353">
    <property type="term" value="P:DNA-templated transcription termination"/>
    <property type="evidence" value="ECO:0007669"/>
    <property type="project" value="UniProtKB-KW"/>
</dbReference>
<keyword evidence="2" id="KW-0805">Transcription regulation</keyword>
<dbReference type="Proteomes" id="UP001408789">
    <property type="component" value="Unassembled WGS sequence"/>
</dbReference>
<dbReference type="FunFam" id="1.25.70.10:FF:000001">
    <property type="entry name" value="Mitochondrial transcription termination factor-like"/>
    <property type="match status" value="1"/>
</dbReference>
<proteinExistence type="inferred from homology"/>
<protein>
    <submittedName>
        <fullName evidence="4">Uncharacterized protein</fullName>
    </submittedName>
</protein>
<name>A0AAP0GN62_9ASTR</name>
<evidence type="ECO:0000256" key="3">
    <source>
        <dbReference type="ARBA" id="ARBA00022946"/>
    </source>
</evidence>
<dbReference type="InterPro" id="IPR038538">
    <property type="entry name" value="MTERF_sf"/>
</dbReference>
<dbReference type="EMBL" id="JBCNJP010000024">
    <property type="protein sequence ID" value="KAK9056443.1"/>
    <property type="molecule type" value="Genomic_DNA"/>
</dbReference>
<organism evidence="4 5">
    <name type="scientific">Deinandra increscens subsp. villosa</name>
    <dbReference type="NCBI Taxonomy" id="3103831"/>
    <lineage>
        <taxon>Eukaryota</taxon>
        <taxon>Viridiplantae</taxon>
        <taxon>Streptophyta</taxon>
        <taxon>Embryophyta</taxon>
        <taxon>Tracheophyta</taxon>
        <taxon>Spermatophyta</taxon>
        <taxon>Magnoliopsida</taxon>
        <taxon>eudicotyledons</taxon>
        <taxon>Gunneridae</taxon>
        <taxon>Pentapetalae</taxon>
        <taxon>asterids</taxon>
        <taxon>campanulids</taxon>
        <taxon>Asterales</taxon>
        <taxon>Asteraceae</taxon>
        <taxon>Asteroideae</taxon>
        <taxon>Heliantheae alliance</taxon>
        <taxon>Madieae</taxon>
        <taxon>Madiinae</taxon>
        <taxon>Deinandra</taxon>
    </lineage>
</organism>
<evidence type="ECO:0000313" key="5">
    <source>
        <dbReference type="Proteomes" id="UP001408789"/>
    </source>
</evidence>
<sequence length="378" mass="43632">MFFLRSHLRRELFSKCHYRSQLFYSTATKTSSIDESSSAAIKAEFIDYLINTLKFSKESAISSSSKVRRLTTTRNCDSVVRILNDNGFDSAQIKDIVSWVPRVLLYKANQTLEPKIRVFLELGLSTSDLTSLLKRNPSLFELGLHSKIMPTIDYLRMLVGSDEKVVEIINRSRWLFSSSGSLRMYSANVVLLQSYGFSKEQIGKFVHRNAMHFVQPPQWLTSKLNWVERKMGVSRDSEVFFRCLHAIASNRISSMEKKMDVYKSFGFSDAGLSILFKRQPTCFAFSEDTIRDKLSFFMNELGYTPSYLVTCPSLFSLSLEKRVKPRNEVVKVLKERTLLGSKSLITLVNYPELKFQDFLRGFEDELPSLYETYVSHKR</sequence>
<evidence type="ECO:0000256" key="2">
    <source>
        <dbReference type="ARBA" id="ARBA00022472"/>
    </source>
</evidence>
<evidence type="ECO:0000313" key="4">
    <source>
        <dbReference type="EMBL" id="KAK9056443.1"/>
    </source>
</evidence>
<evidence type="ECO:0000256" key="1">
    <source>
        <dbReference type="ARBA" id="ARBA00007692"/>
    </source>
</evidence>
<keyword evidence="5" id="KW-1185">Reference proteome</keyword>
<dbReference type="SMART" id="SM00733">
    <property type="entry name" value="Mterf"/>
    <property type="match status" value="6"/>
</dbReference>
<keyword evidence="2" id="KW-0804">Transcription</keyword>
<dbReference type="Gene3D" id="1.25.70.10">
    <property type="entry name" value="Transcription termination factor 3, mitochondrial"/>
    <property type="match status" value="1"/>
</dbReference>
<dbReference type="PANTHER" id="PTHR13068:SF168">
    <property type="entry name" value="TRANSCRIPTION REGULATOR MTERF FAMILY"/>
    <property type="match status" value="1"/>
</dbReference>
<keyword evidence="3" id="KW-0809">Transit peptide</keyword>
<reference evidence="4 5" key="1">
    <citation type="submission" date="2024-04" db="EMBL/GenBank/DDBJ databases">
        <title>The reference genome of an endangered Asteraceae, Deinandra increscens subsp. villosa, native to the Central Coast of California.</title>
        <authorList>
            <person name="Guilliams M."/>
            <person name="Hasenstab-Lehman K."/>
            <person name="Meyer R."/>
            <person name="Mcevoy S."/>
        </authorList>
    </citation>
    <scope>NUCLEOTIDE SEQUENCE [LARGE SCALE GENOMIC DNA]</scope>
    <source>
        <tissue evidence="4">Leaf</tissue>
    </source>
</reference>
<comment type="similarity">
    <text evidence="1">Belongs to the mTERF family.</text>
</comment>
<gene>
    <name evidence="4" type="ORF">SSX86_023804</name>
</gene>
<dbReference type="GO" id="GO:0003676">
    <property type="term" value="F:nucleic acid binding"/>
    <property type="evidence" value="ECO:0007669"/>
    <property type="project" value="InterPro"/>
</dbReference>
<dbReference type="PANTHER" id="PTHR13068">
    <property type="entry name" value="CGI-12 PROTEIN-RELATED"/>
    <property type="match status" value="1"/>
</dbReference>